<comment type="caution">
    <text evidence="2">The sequence shown here is derived from an EMBL/GenBank/DDBJ whole genome shotgun (WGS) entry which is preliminary data.</text>
</comment>
<evidence type="ECO:0000313" key="3">
    <source>
        <dbReference type="Proteomes" id="UP001562425"/>
    </source>
</evidence>
<sequence length="72" mass="8356">MITFMPLVVTNDPDMAQRILTSPDCLEKAFLYKFFRLDSGVFAANDLWKAQRKAFNPTFNQKILHGFIPLFD</sequence>
<gene>
    <name evidence="2" type="ORF">pipiens_017156</name>
</gene>
<name>A0ABD1CHV0_CULPP</name>
<dbReference type="SUPFAM" id="SSF48264">
    <property type="entry name" value="Cytochrome P450"/>
    <property type="match status" value="1"/>
</dbReference>
<accession>A0ABD1CHV0</accession>
<keyword evidence="1" id="KW-0503">Monooxygenase</keyword>
<dbReference type="GO" id="GO:0004497">
    <property type="term" value="F:monooxygenase activity"/>
    <property type="evidence" value="ECO:0007669"/>
    <property type="project" value="UniProtKB-KW"/>
</dbReference>
<dbReference type="EMBL" id="JBEHCU010012026">
    <property type="protein sequence ID" value="KAL1375980.1"/>
    <property type="molecule type" value="Genomic_DNA"/>
</dbReference>
<dbReference type="Proteomes" id="UP001562425">
    <property type="component" value="Unassembled WGS sequence"/>
</dbReference>
<protein>
    <recommendedName>
        <fullName evidence="4">Cytochrome P450</fullName>
    </recommendedName>
</protein>
<dbReference type="InterPro" id="IPR036396">
    <property type="entry name" value="Cyt_P450_sf"/>
</dbReference>
<keyword evidence="3" id="KW-1185">Reference proteome</keyword>
<dbReference type="AlphaFoldDB" id="A0ABD1CHV0"/>
<keyword evidence="1" id="KW-0560">Oxidoreductase</keyword>
<feature type="non-terminal residue" evidence="2">
    <location>
        <position position="72"/>
    </location>
</feature>
<reference evidence="2 3" key="1">
    <citation type="submission" date="2024-05" db="EMBL/GenBank/DDBJ databases">
        <title>Culex pipiens pipiens assembly and annotation.</title>
        <authorList>
            <person name="Alout H."/>
            <person name="Durand T."/>
        </authorList>
    </citation>
    <scope>NUCLEOTIDE SEQUENCE [LARGE SCALE GENOMIC DNA]</scope>
    <source>
        <strain evidence="2">HA-2024</strain>
        <tissue evidence="2">Whole body</tissue>
    </source>
</reference>
<organism evidence="2 3">
    <name type="scientific">Culex pipiens pipiens</name>
    <name type="common">Northern house mosquito</name>
    <dbReference type="NCBI Taxonomy" id="38569"/>
    <lineage>
        <taxon>Eukaryota</taxon>
        <taxon>Metazoa</taxon>
        <taxon>Ecdysozoa</taxon>
        <taxon>Arthropoda</taxon>
        <taxon>Hexapoda</taxon>
        <taxon>Insecta</taxon>
        <taxon>Pterygota</taxon>
        <taxon>Neoptera</taxon>
        <taxon>Endopterygota</taxon>
        <taxon>Diptera</taxon>
        <taxon>Nematocera</taxon>
        <taxon>Culicoidea</taxon>
        <taxon>Culicidae</taxon>
        <taxon>Culicinae</taxon>
        <taxon>Culicini</taxon>
        <taxon>Culex</taxon>
        <taxon>Culex</taxon>
    </lineage>
</organism>
<evidence type="ECO:0000313" key="2">
    <source>
        <dbReference type="EMBL" id="KAL1375980.1"/>
    </source>
</evidence>
<evidence type="ECO:0008006" key="4">
    <source>
        <dbReference type="Google" id="ProtNLM"/>
    </source>
</evidence>
<dbReference type="Gene3D" id="1.10.630.10">
    <property type="entry name" value="Cytochrome P450"/>
    <property type="match status" value="1"/>
</dbReference>
<proteinExistence type="predicted"/>
<evidence type="ECO:0000256" key="1">
    <source>
        <dbReference type="ARBA" id="ARBA00023033"/>
    </source>
</evidence>